<keyword evidence="2" id="KW-1003">Cell membrane</keyword>
<dbReference type="STRING" id="937775.Metlim_0046"/>
<dbReference type="PANTHER" id="PTHR38834:SF3">
    <property type="entry name" value="SOLUTE-BINDING PROTEIN FAMILY 3_N-TERMINAL DOMAIN-CONTAINING PROTEIN"/>
    <property type="match status" value="1"/>
</dbReference>
<dbReference type="RefSeq" id="WP_004075779.1">
    <property type="nucleotide sequence ID" value="NZ_CM001436.1"/>
</dbReference>
<evidence type="ECO:0000313" key="8">
    <source>
        <dbReference type="Proteomes" id="UP000005741"/>
    </source>
</evidence>
<dbReference type="SMART" id="SM00062">
    <property type="entry name" value="PBPb"/>
    <property type="match status" value="1"/>
</dbReference>
<dbReference type="PANTHER" id="PTHR38834">
    <property type="entry name" value="PERIPLASMIC SUBSTRATE BINDING PROTEIN FAMILY 3"/>
    <property type="match status" value="1"/>
</dbReference>
<evidence type="ECO:0000259" key="6">
    <source>
        <dbReference type="SMART" id="SM00062"/>
    </source>
</evidence>
<dbReference type="Gene3D" id="3.40.190.10">
    <property type="entry name" value="Periplasmic binding protein-like II"/>
    <property type="match status" value="2"/>
</dbReference>
<evidence type="ECO:0000256" key="2">
    <source>
        <dbReference type="ARBA" id="ARBA00022475"/>
    </source>
</evidence>
<dbReference type="AlphaFoldDB" id="H1YYA4"/>
<dbReference type="GO" id="GO:0005886">
    <property type="term" value="C:plasma membrane"/>
    <property type="evidence" value="ECO:0007669"/>
    <property type="project" value="UniProtKB-SubCell"/>
</dbReference>
<accession>H1YYA4</accession>
<keyword evidence="5" id="KW-0472">Membrane</keyword>
<keyword evidence="8" id="KW-1185">Reference proteome</keyword>
<dbReference type="Proteomes" id="UP000005741">
    <property type="component" value="Chromosome"/>
</dbReference>
<sequence>MRYSGICALIIIMTALSAAICGCTAEDSSSAPIATEKSVSESDLRIMTEEFPPFSYMEKNGGITGQSTEIVEEILSRLNKKAAIELLSWSKGYNAALTEPNAVLYSMGINEERRPLFKWAGPIGSFDYVLYAKSGSGIEINSLDAAKKAGKIGVVKDDARQQFLSDSDFQNLAILADDETCIKELMKGEIDLWFGSSQNAEYLAEKAGYSSGDIIPVYPVRSNELYIAFNPEIPEDTVEKWQNAINSMKADGTYDAILDKYGNVGEYPVKSPDIISSETDPTLTAVISVTEGQIKSILRPFEVLAMTDEVRSGEWEKIKPLLITLEEKEPDARLWYANTDGSYYTVVDDLADSNLKERSYFPVVLSGEESVGTVVISHSTGKNAAIVAVPVILNGEVTGILGASVYADSVAETLNEKLPASAVYYAIDNEGKFALSSGKGEILQSISQITENNSFERAVDKMLSEESGTVEYEKDGRMWTAIFRRSQLTGWHFAVAKVK</sequence>
<dbReference type="InParanoid" id="H1YYA4"/>
<dbReference type="HOGENOM" id="CLU_557380_0_0_2"/>
<dbReference type="Pfam" id="PF02743">
    <property type="entry name" value="dCache_1"/>
    <property type="match status" value="1"/>
</dbReference>
<name>H1YYA4_9EURY</name>
<reference evidence="7 8" key="1">
    <citation type="submission" date="2011-10" db="EMBL/GenBank/DDBJ databases">
        <title>The Improved High-Quality Draft genome of Methanoplanus limicola DSM 2279.</title>
        <authorList>
            <consortium name="US DOE Joint Genome Institute (JGI-PGF)"/>
            <person name="Lucas S."/>
            <person name="Copeland A."/>
            <person name="Lapidus A."/>
            <person name="Glavina del Rio T."/>
            <person name="Dalin E."/>
            <person name="Tice H."/>
            <person name="Bruce D."/>
            <person name="Goodwin L."/>
            <person name="Pitluck S."/>
            <person name="Peters L."/>
            <person name="Mikhailova N."/>
            <person name="Lu M."/>
            <person name="Kyrpides N."/>
            <person name="Mavromatis K."/>
            <person name="Ivanova N."/>
            <person name="Markowitz V."/>
            <person name="Cheng J.-F."/>
            <person name="Hugenholtz P."/>
            <person name="Woyke T."/>
            <person name="Wu D."/>
            <person name="Wirth R."/>
            <person name="Brambilla E.-M."/>
            <person name="Klenk H.-P."/>
            <person name="Eisen J.A."/>
        </authorList>
    </citation>
    <scope>NUCLEOTIDE SEQUENCE [LARGE SCALE GENOMIC DNA]</scope>
    <source>
        <strain evidence="7 8">DSM 2279</strain>
    </source>
</reference>
<comment type="subcellular location">
    <subcellularLocation>
        <location evidence="1">Cell membrane</location>
        <topology evidence="1">Multi-pass membrane protein</topology>
    </subcellularLocation>
</comment>
<dbReference type="InterPro" id="IPR033479">
    <property type="entry name" value="dCache_1"/>
</dbReference>
<protein>
    <submittedName>
        <fullName evidence="7">ABC-type transporter, periplasmic subunit family 3</fullName>
    </submittedName>
</protein>
<gene>
    <name evidence="7" type="ORF">Metlim_0046</name>
</gene>
<organism evidence="7 8">
    <name type="scientific">Methanoplanus limicola DSM 2279</name>
    <dbReference type="NCBI Taxonomy" id="937775"/>
    <lineage>
        <taxon>Archaea</taxon>
        <taxon>Methanobacteriati</taxon>
        <taxon>Methanobacteriota</taxon>
        <taxon>Stenosarchaea group</taxon>
        <taxon>Methanomicrobia</taxon>
        <taxon>Methanomicrobiales</taxon>
        <taxon>Methanomicrobiaceae</taxon>
        <taxon>Methanoplanus</taxon>
    </lineage>
</organism>
<dbReference type="InterPro" id="IPR001638">
    <property type="entry name" value="Solute-binding_3/MltF_N"/>
</dbReference>
<dbReference type="SUPFAM" id="SSF53850">
    <property type="entry name" value="Periplasmic binding protein-like II"/>
    <property type="match status" value="1"/>
</dbReference>
<evidence type="ECO:0000313" key="7">
    <source>
        <dbReference type="EMBL" id="EHQ34199.1"/>
    </source>
</evidence>
<keyword evidence="4" id="KW-1133">Transmembrane helix</keyword>
<keyword evidence="3" id="KW-0812">Transmembrane</keyword>
<dbReference type="OrthoDB" id="134664at2157"/>
<proteinExistence type="predicted"/>
<dbReference type="Gene3D" id="3.30.450.20">
    <property type="entry name" value="PAS domain"/>
    <property type="match status" value="1"/>
</dbReference>
<dbReference type="EMBL" id="CM001436">
    <property type="protein sequence ID" value="EHQ34199.1"/>
    <property type="molecule type" value="Genomic_DNA"/>
</dbReference>
<dbReference type="Pfam" id="PF00497">
    <property type="entry name" value="SBP_bac_3"/>
    <property type="match status" value="1"/>
</dbReference>
<evidence type="ECO:0000256" key="3">
    <source>
        <dbReference type="ARBA" id="ARBA00022692"/>
    </source>
</evidence>
<evidence type="ECO:0000256" key="4">
    <source>
        <dbReference type="ARBA" id="ARBA00022989"/>
    </source>
</evidence>
<feature type="domain" description="Solute-binding protein family 3/N-terminal" evidence="6">
    <location>
        <begin position="43"/>
        <end position="265"/>
    </location>
</feature>
<evidence type="ECO:0000256" key="5">
    <source>
        <dbReference type="ARBA" id="ARBA00023136"/>
    </source>
</evidence>
<dbReference type="PROSITE" id="PS51257">
    <property type="entry name" value="PROKAR_LIPOPROTEIN"/>
    <property type="match status" value="1"/>
</dbReference>
<evidence type="ECO:0000256" key="1">
    <source>
        <dbReference type="ARBA" id="ARBA00004651"/>
    </source>
</evidence>